<evidence type="ECO:0000256" key="1">
    <source>
        <dbReference type="SAM" id="MobiDB-lite"/>
    </source>
</evidence>
<gene>
    <name evidence="2" type="ORF">SETTUDRAFT_163493</name>
</gene>
<evidence type="ECO:0000313" key="3">
    <source>
        <dbReference type="Proteomes" id="UP000016935"/>
    </source>
</evidence>
<name>R0K511_EXST2</name>
<feature type="region of interest" description="Disordered" evidence="1">
    <location>
        <begin position="23"/>
        <end position="53"/>
    </location>
</feature>
<evidence type="ECO:0000313" key="2">
    <source>
        <dbReference type="EMBL" id="EOA84594.1"/>
    </source>
</evidence>
<proteinExistence type="predicted"/>
<dbReference type="Proteomes" id="UP000016935">
    <property type="component" value="Unassembled WGS sequence"/>
</dbReference>
<reference evidence="2 3" key="1">
    <citation type="journal article" date="2012" name="PLoS Pathog.">
        <title>Diverse lifestyles and strategies of plant pathogenesis encoded in the genomes of eighteen Dothideomycetes fungi.</title>
        <authorList>
            <person name="Ohm R.A."/>
            <person name="Feau N."/>
            <person name="Henrissat B."/>
            <person name="Schoch C.L."/>
            <person name="Horwitz B.A."/>
            <person name="Barry K.W."/>
            <person name="Condon B.J."/>
            <person name="Copeland A.C."/>
            <person name="Dhillon B."/>
            <person name="Glaser F."/>
            <person name="Hesse C.N."/>
            <person name="Kosti I."/>
            <person name="LaButti K."/>
            <person name="Lindquist E.A."/>
            <person name="Lucas S."/>
            <person name="Salamov A.A."/>
            <person name="Bradshaw R.E."/>
            <person name="Ciuffetti L."/>
            <person name="Hamelin R.C."/>
            <person name="Kema G.H.J."/>
            <person name="Lawrence C."/>
            <person name="Scott J.A."/>
            <person name="Spatafora J.W."/>
            <person name="Turgeon B.G."/>
            <person name="de Wit P.J.G.M."/>
            <person name="Zhong S."/>
            <person name="Goodwin S.B."/>
            <person name="Grigoriev I.V."/>
        </authorList>
    </citation>
    <scope>NUCLEOTIDE SEQUENCE [LARGE SCALE GENOMIC DNA]</scope>
    <source>
        <strain evidence="3">28A</strain>
    </source>
</reference>
<reference evidence="2 3" key="2">
    <citation type="journal article" date="2013" name="PLoS Genet.">
        <title>Comparative genome structure, secondary metabolite, and effector coding capacity across Cochliobolus pathogens.</title>
        <authorList>
            <person name="Condon B.J."/>
            <person name="Leng Y."/>
            <person name="Wu D."/>
            <person name="Bushley K.E."/>
            <person name="Ohm R.A."/>
            <person name="Otillar R."/>
            <person name="Martin J."/>
            <person name="Schackwitz W."/>
            <person name="Grimwood J."/>
            <person name="MohdZainudin N."/>
            <person name="Xue C."/>
            <person name="Wang R."/>
            <person name="Manning V.A."/>
            <person name="Dhillon B."/>
            <person name="Tu Z.J."/>
            <person name="Steffenson B.J."/>
            <person name="Salamov A."/>
            <person name="Sun H."/>
            <person name="Lowry S."/>
            <person name="LaButti K."/>
            <person name="Han J."/>
            <person name="Copeland A."/>
            <person name="Lindquist E."/>
            <person name="Barry K."/>
            <person name="Schmutz J."/>
            <person name="Baker S.E."/>
            <person name="Ciuffetti L.M."/>
            <person name="Grigoriev I.V."/>
            <person name="Zhong S."/>
            <person name="Turgeon B.G."/>
        </authorList>
    </citation>
    <scope>NUCLEOTIDE SEQUENCE [LARGE SCALE GENOMIC DNA]</scope>
    <source>
        <strain evidence="3">28A</strain>
    </source>
</reference>
<dbReference type="HOGENOM" id="CLU_2265394_0_0_1"/>
<sequence length="103" mass="12036">MARSLCAYCCYVTCVFWNADDDDDDAEKAFTEGSMGRRRRRSEGKKKGENTPHFQPSYWCRYPTVVIIPTSHIPRRIASYRITITNTNTNTIRQFQTQVFQES</sequence>
<dbReference type="GeneID" id="19398774"/>
<keyword evidence="3" id="KW-1185">Reference proteome</keyword>
<dbReference type="RefSeq" id="XP_008027197.1">
    <property type="nucleotide sequence ID" value="XM_008029006.1"/>
</dbReference>
<dbReference type="EMBL" id="KB908703">
    <property type="protein sequence ID" value="EOA84594.1"/>
    <property type="molecule type" value="Genomic_DNA"/>
</dbReference>
<protein>
    <submittedName>
        <fullName evidence="2">Uncharacterized protein</fullName>
    </submittedName>
</protein>
<accession>R0K511</accession>
<dbReference type="AlphaFoldDB" id="R0K511"/>
<organism evidence="2 3">
    <name type="scientific">Exserohilum turcicum (strain 28A)</name>
    <name type="common">Northern leaf blight fungus</name>
    <name type="synonym">Setosphaeria turcica</name>
    <dbReference type="NCBI Taxonomy" id="671987"/>
    <lineage>
        <taxon>Eukaryota</taxon>
        <taxon>Fungi</taxon>
        <taxon>Dikarya</taxon>
        <taxon>Ascomycota</taxon>
        <taxon>Pezizomycotina</taxon>
        <taxon>Dothideomycetes</taxon>
        <taxon>Pleosporomycetidae</taxon>
        <taxon>Pleosporales</taxon>
        <taxon>Pleosporineae</taxon>
        <taxon>Pleosporaceae</taxon>
        <taxon>Exserohilum</taxon>
    </lineage>
</organism>